<feature type="domain" description="DUF7967" evidence="1">
    <location>
        <begin position="15"/>
        <end position="46"/>
    </location>
</feature>
<dbReference type="RefSeq" id="WP_266085672.1">
    <property type="nucleotide sequence ID" value="NZ_RKLV01000001.1"/>
</dbReference>
<evidence type="ECO:0000313" key="3">
    <source>
        <dbReference type="Proteomes" id="UP001149411"/>
    </source>
</evidence>
<keyword evidence="3" id="KW-1185">Reference proteome</keyword>
<protein>
    <recommendedName>
        <fullName evidence="1">DUF7967 domain-containing protein</fullName>
    </recommendedName>
</protein>
<accession>A0A9Q4C2T3</accession>
<organism evidence="2 3">
    <name type="scientific">Halorutilus salinus</name>
    <dbReference type="NCBI Taxonomy" id="2487751"/>
    <lineage>
        <taxon>Archaea</taxon>
        <taxon>Methanobacteriati</taxon>
        <taxon>Methanobacteriota</taxon>
        <taxon>Stenosarchaea group</taxon>
        <taxon>Halobacteria</taxon>
        <taxon>Halorutilales</taxon>
        <taxon>Halorutilaceae</taxon>
        <taxon>Halorutilus</taxon>
    </lineage>
</organism>
<evidence type="ECO:0000313" key="2">
    <source>
        <dbReference type="EMBL" id="MCX2818057.1"/>
    </source>
</evidence>
<comment type="caution">
    <text evidence="2">The sequence shown here is derived from an EMBL/GenBank/DDBJ whole genome shotgun (WGS) entry which is preliminary data.</text>
</comment>
<dbReference type="EMBL" id="RKLV01000001">
    <property type="protein sequence ID" value="MCX2818057.1"/>
    <property type="molecule type" value="Genomic_DNA"/>
</dbReference>
<dbReference type="Proteomes" id="UP001149411">
    <property type="component" value="Unassembled WGS sequence"/>
</dbReference>
<dbReference type="Pfam" id="PF25921">
    <property type="entry name" value="DUF7967"/>
    <property type="match status" value="1"/>
</dbReference>
<name>A0A9Q4C2T3_9EURY</name>
<dbReference type="AlphaFoldDB" id="A0A9Q4C2T3"/>
<evidence type="ECO:0000259" key="1">
    <source>
        <dbReference type="Pfam" id="PF25921"/>
    </source>
</evidence>
<gene>
    <name evidence="2" type="ORF">EGH25_01645</name>
</gene>
<dbReference type="InterPro" id="IPR058273">
    <property type="entry name" value="DUF7967"/>
</dbReference>
<reference evidence="2" key="1">
    <citation type="submission" date="2022-09" db="EMBL/GenBank/DDBJ databases">
        <title>Haloadaptaus new haloarchaeum isolated from saline soil.</title>
        <authorList>
            <person name="Duran-Viseras A."/>
            <person name="Sanchez-Porro C."/>
            <person name="Ventosa A."/>
        </authorList>
    </citation>
    <scope>NUCLEOTIDE SEQUENCE</scope>
    <source>
        <strain evidence="2">F3-133</strain>
    </source>
</reference>
<proteinExistence type="predicted"/>
<sequence length="46" mass="5400">MTVVWLAERTYSDDEDLASMIDDETRQRYAAEAKRMKKKHEPGEVV</sequence>